<dbReference type="SUPFAM" id="SSF56524">
    <property type="entry name" value="Oxidoreductase molybdopterin-binding domain"/>
    <property type="match status" value="1"/>
</dbReference>
<dbReference type="SUPFAM" id="SSF81296">
    <property type="entry name" value="E set domains"/>
    <property type="match status" value="1"/>
</dbReference>
<dbReference type="PIRSF" id="PIRSF000233">
    <property type="entry name" value="Nitr_rd_NADH"/>
    <property type="match status" value="1"/>
</dbReference>
<dbReference type="InterPro" id="IPR008335">
    <property type="entry name" value="Mopterin_OxRdtase_euk"/>
</dbReference>
<dbReference type="Gene3D" id="2.40.30.10">
    <property type="entry name" value="Translation factors"/>
    <property type="match status" value="1"/>
</dbReference>
<dbReference type="InterPro" id="IPR022407">
    <property type="entry name" value="OxRdtase_Mopterin_BS"/>
</dbReference>
<dbReference type="Pfam" id="PF00970">
    <property type="entry name" value="FAD_binding_6"/>
    <property type="match status" value="1"/>
</dbReference>
<dbReference type="InterPro" id="IPR001433">
    <property type="entry name" value="OxRdtase_FAD/NAD-bd"/>
</dbReference>
<evidence type="ECO:0000256" key="18">
    <source>
        <dbReference type="PIRSR" id="PIRSR000233-1"/>
    </source>
</evidence>
<keyword evidence="14 17" id="KW-0534">Nitrate assimilation</keyword>
<keyword evidence="10" id="KW-0274">FAD</keyword>
<dbReference type="GO" id="GO:0042128">
    <property type="term" value="P:nitrate assimilation"/>
    <property type="evidence" value="ECO:0007669"/>
    <property type="project" value="UniProtKB-KW"/>
</dbReference>
<dbReference type="Gene3D" id="3.10.120.10">
    <property type="entry name" value="Cytochrome b5-like heme/steroid binding domain"/>
    <property type="match status" value="1"/>
</dbReference>
<dbReference type="PRINTS" id="PR00406">
    <property type="entry name" value="CYTB5RDTASE"/>
</dbReference>
<dbReference type="PROSITE" id="PS50255">
    <property type="entry name" value="CYTOCHROME_B5_2"/>
    <property type="match status" value="1"/>
</dbReference>
<dbReference type="GO" id="GO:0006790">
    <property type="term" value="P:sulfur compound metabolic process"/>
    <property type="evidence" value="ECO:0007669"/>
    <property type="project" value="TreeGrafter"/>
</dbReference>
<dbReference type="InterPro" id="IPR017927">
    <property type="entry name" value="FAD-bd_FR_type"/>
</dbReference>
<dbReference type="PROSITE" id="PS00559">
    <property type="entry name" value="MOLYBDOPTERIN_EUK"/>
    <property type="match status" value="1"/>
</dbReference>
<keyword evidence="6 18" id="KW-0500">Molybdenum</keyword>
<comment type="subunit">
    <text evidence="5">Homodimer.</text>
</comment>
<dbReference type="PROSITE" id="PS00191">
    <property type="entry name" value="CYTOCHROME_B5_1"/>
    <property type="match status" value="1"/>
</dbReference>
<dbReference type="InterPro" id="IPR005066">
    <property type="entry name" value="MoCF_OxRdtse_dimer"/>
</dbReference>
<dbReference type="InterPro" id="IPR039261">
    <property type="entry name" value="FNR_nucleotide-bd"/>
</dbReference>
<comment type="cofactor">
    <cofactor evidence="1">
        <name>heme</name>
        <dbReference type="ChEBI" id="CHEBI:30413"/>
    </cofactor>
</comment>
<evidence type="ECO:0000256" key="13">
    <source>
        <dbReference type="ARBA" id="ARBA00023004"/>
    </source>
</evidence>
<organism evidence="22 23">
    <name type="scientific">Cronartium quercuum f. sp. fusiforme G11</name>
    <dbReference type="NCBI Taxonomy" id="708437"/>
    <lineage>
        <taxon>Eukaryota</taxon>
        <taxon>Fungi</taxon>
        <taxon>Dikarya</taxon>
        <taxon>Basidiomycota</taxon>
        <taxon>Pucciniomycotina</taxon>
        <taxon>Pucciniomycetes</taxon>
        <taxon>Pucciniales</taxon>
        <taxon>Coleosporiaceae</taxon>
        <taxon>Cronartium</taxon>
    </lineage>
</organism>
<dbReference type="GO" id="GO:0006809">
    <property type="term" value="P:nitric oxide biosynthetic process"/>
    <property type="evidence" value="ECO:0007669"/>
    <property type="project" value="InterPro"/>
</dbReference>
<keyword evidence="8" id="KW-0285">Flavoprotein</keyword>
<dbReference type="Gene3D" id="2.60.40.650">
    <property type="match status" value="1"/>
</dbReference>
<dbReference type="SUPFAM" id="SSF63380">
    <property type="entry name" value="Riboflavin synthase domain-like"/>
    <property type="match status" value="1"/>
</dbReference>
<protein>
    <recommendedName>
        <fullName evidence="17">Nitrate reductase</fullName>
    </recommendedName>
</protein>
<evidence type="ECO:0000256" key="2">
    <source>
        <dbReference type="ARBA" id="ARBA00001974"/>
    </source>
</evidence>
<evidence type="ECO:0000256" key="19">
    <source>
        <dbReference type="SAM" id="MobiDB-lite"/>
    </source>
</evidence>
<dbReference type="PANTHER" id="PTHR19372:SF7">
    <property type="entry name" value="SULFITE OXIDASE, MITOCHONDRIAL"/>
    <property type="match status" value="1"/>
</dbReference>
<reference evidence="22" key="1">
    <citation type="submission" date="2013-11" db="EMBL/GenBank/DDBJ databases">
        <title>Genome sequence of the fusiform rust pathogen reveals effectors for host alternation and coevolution with pine.</title>
        <authorList>
            <consortium name="DOE Joint Genome Institute"/>
            <person name="Smith K."/>
            <person name="Pendleton A."/>
            <person name="Kubisiak T."/>
            <person name="Anderson C."/>
            <person name="Salamov A."/>
            <person name="Aerts A."/>
            <person name="Riley R."/>
            <person name="Clum A."/>
            <person name="Lindquist E."/>
            <person name="Ence D."/>
            <person name="Campbell M."/>
            <person name="Kronenberg Z."/>
            <person name="Feau N."/>
            <person name="Dhillon B."/>
            <person name="Hamelin R."/>
            <person name="Burleigh J."/>
            <person name="Smith J."/>
            <person name="Yandell M."/>
            <person name="Nelson C."/>
            <person name="Grigoriev I."/>
            <person name="Davis J."/>
        </authorList>
    </citation>
    <scope>NUCLEOTIDE SEQUENCE</scope>
    <source>
        <strain evidence="22">G11</strain>
    </source>
</reference>
<dbReference type="InterPro" id="IPR000572">
    <property type="entry name" value="OxRdtase_Mopterin-bd_dom"/>
</dbReference>
<feature type="compositionally biased region" description="Polar residues" evidence="19">
    <location>
        <begin position="39"/>
        <end position="49"/>
    </location>
</feature>
<dbReference type="FunFam" id="3.90.420.10:FF:000005">
    <property type="entry name" value="Nitrate reductase"/>
    <property type="match status" value="1"/>
</dbReference>
<dbReference type="SMART" id="SM01117">
    <property type="entry name" value="Cyt-b5"/>
    <property type="match status" value="1"/>
</dbReference>
<dbReference type="PANTHER" id="PTHR19372">
    <property type="entry name" value="SULFITE REDUCTASE"/>
    <property type="match status" value="1"/>
</dbReference>
<feature type="binding site" evidence="18">
    <location>
        <position position="176"/>
    </location>
    <ligand>
        <name>Mo-molybdopterin</name>
        <dbReference type="ChEBI" id="CHEBI:71302"/>
    </ligand>
    <ligandPart>
        <name>Mo</name>
        <dbReference type="ChEBI" id="CHEBI:28685"/>
    </ligandPart>
</feature>
<keyword evidence="7" id="KW-0349">Heme</keyword>
<dbReference type="AlphaFoldDB" id="A0A9P6NVN6"/>
<evidence type="ECO:0000256" key="16">
    <source>
        <dbReference type="ARBA" id="ARBA00049155"/>
    </source>
</evidence>
<dbReference type="Pfam" id="PF00173">
    <property type="entry name" value="Cyt-b5"/>
    <property type="match status" value="1"/>
</dbReference>
<dbReference type="InterPro" id="IPR008333">
    <property type="entry name" value="Cbr1-like_FAD-bd_dom"/>
</dbReference>
<comment type="cofactor">
    <cofactor evidence="18">
        <name>Mo-molybdopterin</name>
        <dbReference type="ChEBI" id="CHEBI:71302"/>
    </cofactor>
    <text evidence="18">Binds 1 Mo-molybdopterin (Mo-MPT) cofactor per subunit.</text>
</comment>
<name>A0A9P6NVN6_9BASI</name>
<keyword evidence="13" id="KW-0408">Iron</keyword>
<dbReference type="Pfam" id="PF03404">
    <property type="entry name" value="Mo-co_dimer"/>
    <property type="match status" value="1"/>
</dbReference>
<dbReference type="InterPro" id="IPR018506">
    <property type="entry name" value="Cyt_B5_heme-BS"/>
</dbReference>
<keyword evidence="15" id="KW-1015">Disulfide bond</keyword>
<evidence type="ECO:0000259" key="20">
    <source>
        <dbReference type="PROSITE" id="PS50255"/>
    </source>
</evidence>
<feature type="domain" description="FAD-binding FR-type" evidence="21">
    <location>
        <begin position="664"/>
        <end position="775"/>
    </location>
</feature>
<evidence type="ECO:0000256" key="9">
    <source>
        <dbReference type="ARBA" id="ARBA00022723"/>
    </source>
</evidence>
<feature type="region of interest" description="Disordered" evidence="19">
    <location>
        <begin position="38"/>
        <end position="77"/>
    </location>
</feature>
<dbReference type="CDD" id="cd06183">
    <property type="entry name" value="cyt_b5_reduct_like"/>
    <property type="match status" value="1"/>
</dbReference>
<proteinExistence type="inferred from homology"/>
<evidence type="ECO:0000256" key="10">
    <source>
        <dbReference type="ARBA" id="ARBA00022827"/>
    </source>
</evidence>
<accession>A0A9P6NVN6</accession>
<comment type="function">
    <text evidence="3 17">Nitrate reductase is a key enzyme involved in the first step of nitrate assimilation in plants, fungi and bacteria.</text>
</comment>
<sequence length="920" mass="103481">MNRPSILLPGERVLSVTDHQTIDLTSAPFYKSSRKMIPSSPSATCTTLKTRGPKSLRSIDVKSAPNEPVLPPEYPSSTSKLPDEWVKRNPRLIRLTGRHPFNCEAPLTDLYEAGFLTPSSLFYVRNHGAVPEMKSKDPNSWEVEINGLVKRPMTITLGDLRRAPFQTITLPVTLVCAGNRRKEQNVVAKSLGFNWGSAGTSTALFTGIYLADLLQHVGALGMRDGARHVVFEGADKLPDGPYGTSQTINVAKNKEKGLMLAWAMNGLPLEPDHGYPLRLVVPGQIGGRSVKWITKITVSEKESQHHLHFWDNKVLPTQLTAEQARNEKHWWYDPKYIIKDLNVNSVTCYPQHDEIVEIDKDWFKSTTTDAGAGQTYNMRGYAYAGGGRRVHRVEYSLDNGHQWQLASINYPEELFRKMIDKEDYQEVWGTLDVFERDSCYYWCFWNVEVSFKSLAEANVLIVRAQDEALALQPRDMYWNPTGMMNNWWHRVAIHKSEVNGKLNLRFEHPTLAGTSTGGWMQRMKDEGQDVSQPVFGDAPEVSSIKQPPPKAPTVKMTKDGVERLIEASELEAHGAESSEPWFVVEGQVYDATSFLGNHPGGAESIKLSAGEDATDDFMGIHSSAAKKQLADFHIGTLKSVAKTDGEDTVNESTKPIPKIFLDKKKWKTVRLAEVENISDDTRLYKFDLESSEQMIGLPTGQHVYVRTRKQDGSFIQRAYTPVSKEHQKGWIEFIIKLYLPNTQFPEGGLMSVALSNLKVGDQVELKGPLGSFVWLKNGACTWKGESRQTHELALICGGSGITPIIQVIRGVLEDETDKDTKMWLIDANRTVRDILLFKELDDLAKKAPQRLKIFHILSAGNDHWHGARGRVTREHLIQHLPTPKPDTMAFYCGPPGLYENVVNPNLKEMGWDMEHNLVLF</sequence>
<dbReference type="InterPro" id="IPR014756">
    <property type="entry name" value="Ig_E-set"/>
</dbReference>
<dbReference type="Proteomes" id="UP000886653">
    <property type="component" value="Unassembled WGS sequence"/>
</dbReference>
<evidence type="ECO:0000256" key="7">
    <source>
        <dbReference type="ARBA" id="ARBA00022617"/>
    </source>
</evidence>
<dbReference type="InterPro" id="IPR036374">
    <property type="entry name" value="OxRdtase_Mopterin-bd_sf"/>
</dbReference>
<dbReference type="PRINTS" id="PR00363">
    <property type="entry name" value="CYTOCHROMEB5"/>
</dbReference>
<dbReference type="GO" id="GO:0050464">
    <property type="term" value="F:nitrate reductase (NADPH) activity"/>
    <property type="evidence" value="ECO:0007669"/>
    <property type="project" value="UniProtKB-EC"/>
</dbReference>
<keyword evidence="12" id="KW-0560">Oxidoreductase</keyword>
<evidence type="ECO:0000256" key="12">
    <source>
        <dbReference type="ARBA" id="ARBA00023002"/>
    </source>
</evidence>
<dbReference type="InterPro" id="IPR036400">
    <property type="entry name" value="Cyt_B5-like_heme/steroid_sf"/>
</dbReference>
<dbReference type="PRINTS" id="PR00407">
    <property type="entry name" value="EUMOPTERIN"/>
</dbReference>
<evidence type="ECO:0000256" key="4">
    <source>
        <dbReference type="ARBA" id="ARBA00006253"/>
    </source>
</evidence>
<dbReference type="InterPro" id="IPR012137">
    <property type="entry name" value="Nitr_rd_NADH"/>
</dbReference>
<dbReference type="GO" id="GO:0008482">
    <property type="term" value="F:sulfite oxidase activity"/>
    <property type="evidence" value="ECO:0007669"/>
    <property type="project" value="TreeGrafter"/>
</dbReference>
<dbReference type="InterPro" id="IPR001199">
    <property type="entry name" value="Cyt_B5-like_heme/steroid-bd"/>
</dbReference>
<evidence type="ECO:0000256" key="1">
    <source>
        <dbReference type="ARBA" id="ARBA00001971"/>
    </source>
</evidence>
<feature type="domain" description="Cytochrome b5 heme-binding" evidence="20">
    <location>
        <begin position="562"/>
        <end position="638"/>
    </location>
</feature>
<comment type="cofactor">
    <cofactor evidence="2">
        <name>FAD</name>
        <dbReference type="ChEBI" id="CHEBI:57692"/>
    </cofactor>
</comment>
<keyword evidence="11" id="KW-0521">NADP</keyword>
<evidence type="ECO:0000256" key="11">
    <source>
        <dbReference type="ARBA" id="ARBA00022857"/>
    </source>
</evidence>
<dbReference type="GO" id="GO:0020037">
    <property type="term" value="F:heme binding"/>
    <property type="evidence" value="ECO:0007669"/>
    <property type="project" value="InterPro"/>
</dbReference>
<evidence type="ECO:0000256" key="8">
    <source>
        <dbReference type="ARBA" id="ARBA00022630"/>
    </source>
</evidence>
<keyword evidence="9 18" id="KW-0479">Metal-binding</keyword>
<comment type="similarity">
    <text evidence="4 17">Belongs to the nitrate reductase family.</text>
</comment>
<evidence type="ECO:0000313" key="23">
    <source>
        <dbReference type="Proteomes" id="UP000886653"/>
    </source>
</evidence>
<dbReference type="PROSITE" id="PS51384">
    <property type="entry name" value="FAD_FR"/>
    <property type="match status" value="1"/>
</dbReference>
<dbReference type="Pfam" id="PF00175">
    <property type="entry name" value="NAD_binding_1"/>
    <property type="match status" value="1"/>
</dbReference>
<gene>
    <name evidence="22" type="ORF">CROQUDRAFT_649896</name>
</gene>
<comment type="catalytic activity">
    <reaction evidence="16">
        <text>nitrite + NADP(+) + H2O = nitrate + NADPH + H(+)</text>
        <dbReference type="Rhea" id="RHEA:19061"/>
        <dbReference type="ChEBI" id="CHEBI:15377"/>
        <dbReference type="ChEBI" id="CHEBI:15378"/>
        <dbReference type="ChEBI" id="CHEBI:16301"/>
        <dbReference type="ChEBI" id="CHEBI:17632"/>
        <dbReference type="ChEBI" id="CHEBI:57783"/>
        <dbReference type="ChEBI" id="CHEBI:58349"/>
        <dbReference type="EC" id="1.7.1.3"/>
    </reaction>
</comment>
<evidence type="ECO:0000256" key="5">
    <source>
        <dbReference type="ARBA" id="ARBA00011738"/>
    </source>
</evidence>
<evidence type="ECO:0000256" key="14">
    <source>
        <dbReference type="ARBA" id="ARBA00023063"/>
    </source>
</evidence>
<evidence type="ECO:0000256" key="17">
    <source>
        <dbReference type="PIRNR" id="PIRNR000233"/>
    </source>
</evidence>
<evidence type="ECO:0000313" key="22">
    <source>
        <dbReference type="EMBL" id="KAG0152472.1"/>
    </source>
</evidence>
<dbReference type="InterPro" id="IPR017938">
    <property type="entry name" value="Riboflavin_synthase-like_b-brl"/>
</dbReference>
<keyword evidence="23" id="KW-1185">Reference proteome</keyword>
<dbReference type="Pfam" id="PF00174">
    <property type="entry name" value="Oxidored_molyb"/>
    <property type="match status" value="1"/>
</dbReference>
<comment type="caution">
    <text evidence="22">The sequence shown here is derived from an EMBL/GenBank/DDBJ whole genome shotgun (WGS) entry which is preliminary data.</text>
</comment>
<dbReference type="GO" id="GO:0043546">
    <property type="term" value="F:molybdopterin cofactor binding"/>
    <property type="evidence" value="ECO:0007669"/>
    <property type="project" value="InterPro"/>
</dbReference>
<evidence type="ECO:0000256" key="15">
    <source>
        <dbReference type="ARBA" id="ARBA00023157"/>
    </source>
</evidence>
<evidence type="ECO:0000259" key="21">
    <source>
        <dbReference type="PROSITE" id="PS51384"/>
    </source>
</evidence>
<dbReference type="GO" id="GO:0030151">
    <property type="term" value="F:molybdenum ion binding"/>
    <property type="evidence" value="ECO:0007669"/>
    <property type="project" value="InterPro"/>
</dbReference>
<dbReference type="EMBL" id="MU167208">
    <property type="protein sequence ID" value="KAG0152472.1"/>
    <property type="molecule type" value="Genomic_DNA"/>
</dbReference>
<dbReference type="OrthoDB" id="432685at2759"/>
<dbReference type="Gene3D" id="3.90.420.10">
    <property type="entry name" value="Oxidoreductase, molybdopterin-binding domain"/>
    <property type="match status" value="1"/>
</dbReference>
<evidence type="ECO:0000256" key="3">
    <source>
        <dbReference type="ARBA" id="ARBA00003838"/>
    </source>
</evidence>
<dbReference type="FunFam" id="2.40.30.10:FF:000021">
    <property type="entry name" value="NADH-cytochrome b5 reductase"/>
    <property type="match status" value="1"/>
</dbReference>
<evidence type="ECO:0000256" key="6">
    <source>
        <dbReference type="ARBA" id="ARBA00022505"/>
    </source>
</evidence>
<dbReference type="SUPFAM" id="SSF52343">
    <property type="entry name" value="Ferredoxin reductase-like, C-terminal NADP-linked domain"/>
    <property type="match status" value="1"/>
</dbReference>
<dbReference type="SUPFAM" id="SSF55856">
    <property type="entry name" value="Cytochrome b5-like heme/steroid binding domain"/>
    <property type="match status" value="1"/>
</dbReference>
<dbReference type="Gene3D" id="3.40.50.80">
    <property type="entry name" value="Nucleotide-binding domain of ferredoxin-NADP reductase (FNR) module"/>
    <property type="match status" value="1"/>
</dbReference>